<reference evidence="1" key="2">
    <citation type="journal article" date="2024" name="Plant">
        <title>Genomic evolution and insights into agronomic trait innovations of Sesamum species.</title>
        <authorList>
            <person name="Miao H."/>
            <person name="Wang L."/>
            <person name="Qu L."/>
            <person name="Liu H."/>
            <person name="Sun Y."/>
            <person name="Le M."/>
            <person name="Wang Q."/>
            <person name="Wei S."/>
            <person name="Zheng Y."/>
            <person name="Lin W."/>
            <person name="Duan Y."/>
            <person name="Cao H."/>
            <person name="Xiong S."/>
            <person name="Wang X."/>
            <person name="Wei L."/>
            <person name="Li C."/>
            <person name="Ma Q."/>
            <person name="Ju M."/>
            <person name="Zhao R."/>
            <person name="Li G."/>
            <person name="Mu C."/>
            <person name="Tian Q."/>
            <person name="Mei H."/>
            <person name="Zhang T."/>
            <person name="Gao T."/>
            <person name="Zhang H."/>
        </authorList>
    </citation>
    <scope>NUCLEOTIDE SEQUENCE</scope>
    <source>
        <strain evidence="1">G02</strain>
    </source>
</reference>
<gene>
    <name evidence="1" type="ORF">Sradi_5724100</name>
</gene>
<name>A0AAW2L321_SESRA</name>
<accession>A0AAW2L321</accession>
<reference evidence="1" key="1">
    <citation type="submission" date="2020-06" db="EMBL/GenBank/DDBJ databases">
        <authorList>
            <person name="Li T."/>
            <person name="Hu X."/>
            <person name="Zhang T."/>
            <person name="Song X."/>
            <person name="Zhang H."/>
            <person name="Dai N."/>
            <person name="Sheng W."/>
            <person name="Hou X."/>
            <person name="Wei L."/>
        </authorList>
    </citation>
    <scope>NUCLEOTIDE SEQUENCE</scope>
    <source>
        <strain evidence="1">G02</strain>
        <tissue evidence="1">Leaf</tissue>
    </source>
</reference>
<dbReference type="EMBL" id="JACGWJ010000026">
    <property type="protein sequence ID" value="KAL0313248.1"/>
    <property type="molecule type" value="Genomic_DNA"/>
</dbReference>
<organism evidence="1">
    <name type="scientific">Sesamum radiatum</name>
    <name type="common">Black benniseed</name>
    <dbReference type="NCBI Taxonomy" id="300843"/>
    <lineage>
        <taxon>Eukaryota</taxon>
        <taxon>Viridiplantae</taxon>
        <taxon>Streptophyta</taxon>
        <taxon>Embryophyta</taxon>
        <taxon>Tracheophyta</taxon>
        <taxon>Spermatophyta</taxon>
        <taxon>Magnoliopsida</taxon>
        <taxon>eudicotyledons</taxon>
        <taxon>Gunneridae</taxon>
        <taxon>Pentapetalae</taxon>
        <taxon>asterids</taxon>
        <taxon>lamiids</taxon>
        <taxon>Lamiales</taxon>
        <taxon>Pedaliaceae</taxon>
        <taxon>Sesamum</taxon>
    </lineage>
</organism>
<protein>
    <submittedName>
        <fullName evidence="1">Uncharacterized protein</fullName>
    </submittedName>
</protein>
<dbReference type="AlphaFoldDB" id="A0AAW2L321"/>
<sequence>MTDSLVHRLVNAWYFSRMMLVQAMEKGSISYAWRLILAAKPLLQADYCWRVGDGSSVKIASTPRVLRPTTFQLVLPPQSLGVDATVNMLLDDDGGWNEELVTSEFDPLDIEWILLTPIHAGDADLLL</sequence>
<proteinExistence type="predicted"/>
<evidence type="ECO:0000313" key="1">
    <source>
        <dbReference type="EMBL" id="KAL0313248.1"/>
    </source>
</evidence>
<comment type="caution">
    <text evidence="1">The sequence shown here is derived from an EMBL/GenBank/DDBJ whole genome shotgun (WGS) entry which is preliminary data.</text>
</comment>